<accession>A0ABD1SAR3</accession>
<keyword evidence="3" id="KW-1185">Reference proteome</keyword>
<evidence type="ECO:0000313" key="3">
    <source>
        <dbReference type="Proteomes" id="UP001604336"/>
    </source>
</evidence>
<comment type="caution">
    <text evidence="2">The sequence shown here is derived from an EMBL/GenBank/DDBJ whole genome shotgun (WGS) entry which is preliminary data.</text>
</comment>
<dbReference type="AlphaFoldDB" id="A0ABD1SAR3"/>
<evidence type="ECO:0000313" key="2">
    <source>
        <dbReference type="EMBL" id="KAL2497765.1"/>
    </source>
</evidence>
<proteinExistence type="predicted"/>
<evidence type="ECO:0000256" key="1">
    <source>
        <dbReference type="SAM" id="MobiDB-lite"/>
    </source>
</evidence>
<dbReference type="EMBL" id="JBFOLK010000007">
    <property type="protein sequence ID" value="KAL2497765.1"/>
    <property type="molecule type" value="Genomic_DNA"/>
</dbReference>
<protein>
    <submittedName>
        <fullName evidence="2">Uncharacterized protein</fullName>
    </submittedName>
</protein>
<organism evidence="2 3">
    <name type="scientific">Abeliophyllum distichum</name>
    <dbReference type="NCBI Taxonomy" id="126358"/>
    <lineage>
        <taxon>Eukaryota</taxon>
        <taxon>Viridiplantae</taxon>
        <taxon>Streptophyta</taxon>
        <taxon>Embryophyta</taxon>
        <taxon>Tracheophyta</taxon>
        <taxon>Spermatophyta</taxon>
        <taxon>Magnoliopsida</taxon>
        <taxon>eudicotyledons</taxon>
        <taxon>Gunneridae</taxon>
        <taxon>Pentapetalae</taxon>
        <taxon>asterids</taxon>
        <taxon>lamiids</taxon>
        <taxon>Lamiales</taxon>
        <taxon>Oleaceae</taxon>
        <taxon>Forsythieae</taxon>
        <taxon>Abeliophyllum</taxon>
    </lineage>
</organism>
<feature type="region of interest" description="Disordered" evidence="1">
    <location>
        <begin position="1"/>
        <end position="21"/>
    </location>
</feature>
<reference evidence="3" key="1">
    <citation type="submission" date="2024-07" db="EMBL/GenBank/DDBJ databases">
        <title>Two chromosome-level genome assemblies of Korean endemic species Abeliophyllum distichum and Forsythia ovata (Oleaceae).</title>
        <authorList>
            <person name="Jang H."/>
        </authorList>
    </citation>
    <scope>NUCLEOTIDE SEQUENCE [LARGE SCALE GENOMIC DNA]</scope>
</reference>
<name>A0ABD1SAR3_9LAMI</name>
<sequence length="186" mass="21610">MADVLNHGGDGGDEPPHQHANSLQADCQIDGQMFQRNEKARATGYVYEFFDINPRRYSKDDYKHVVDGIEDTSARRYRQYKAKVIAYIRDKGTTVPYRGLTADVWEKCIERSSSKKFKDISMMNKVNKEKINYTSLQGSKTIVATRFDMWDRQTQEWPSVIETFKVRPIKEIGEWVNERASARLCT</sequence>
<dbReference type="Proteomes" id="UP001604336">
    <property type="component" value="Unassembled WGS sequence"/>
</dbReference>
<gene>
    <name evidence="2" type="ORF">Adt_23315</name>
</gene>